<keyword evidence="4" id="KW-0812">Transmembrane</keyword>
<dbReference type="Pfam" id="PF00057">
    <property type="entry name" value="Ldl_recept_a"/>
    <property type="match status" value="1"/>
</dbReference>
<feature type="region of interest" description="Disordered" evidence="3">
    <location>
        <begin position="1724"/>
        <end position="1767"/>
    </location>
</feature>
<keyword evidence="4" id="KW-0472">Membrane</keyword>
<evidence type="ECO:0000256" key="2">
    <source>
        <dbReference type="PROSITE-ProRule" id="PRU00124"/>
    </source>
</evidence>
<dbReference type="SUPFAM" id="SSF49854">
    <property type="entry name" value="Spermadhesin, CUB domain"/>
    <property type="match status" value="2"/>
</dbReference>
<dbReference type="PANTHER" id="PTHR47537">
    <property type="entry name" value="CUBILIN"/>
    <property type="match status" value="1"/>
</dbReference>
<dbReference type="InterPro" id="IPR056707">
    <property type="entry name" value="DUF7805"/>
</dbReference>
<evidence type="ECO:0000313" key="6">
    <source>
        <dbReference type="EMBL" id="CAL8123713.1"/>
    </source>
</evidence>
<name>A0ABP1RA73_9HEXA</name>
<dbReference type="InterPro" id="IPR035914">
    <property type="entry name" value="Sperma_CUB_dom_sf"/>
</dbReference>
<dbReference type="CDD" id="cd00041">
    <property type="entry name" value="CUB"/>
    <property type="match status" value="1"/>
</dbReference>
<evidence type="ECO:0000256" key="3">
    <source>
        <dbReference type="SAM" id="MobiDB-lite"/>
    </source>
</evidence>
<feature type="region of interest" description="Disordered" evidence="3">
    <location>
        <begin position="316"/>
        <end position="381"/>
    </location>
</feature>
<dbReference type="Gene3D" id="4.10.400.10">
    <property type="entry name" value="Low-density Lipoprotein Receptor"/>
    <property type="match status" value="1"/>
</dbReference>
<evidence type="ECO:0000256" key="4">
    <source>
        <dbReference type="SAM" id="Phobius"/>
    </source>
</evidence>
<feature type="compositionally biased region" description="Basic and acidic residues" evidence="3">
    <location>
        <begin position="1749"/>
        <end position="1767"/>
    </location>
</feature>
<feature type="compositionally biased region" description="Polar residues" evidence="3">
    <location>
        <begin position="455"/>
        <end position="470"/>
    </location>
</feature>
<keyword evidence="1 2" id="KW-1015">Disulfide bond</keyword>
<keyword evidence="7" id="KW-1185">Reference proteome</keyword>
<proteinExistence type="predicted"/>
<dbReference type="InterPro" id="IPR000859">
    <property type="entry name" value="CUB_dom"/>
</dbReference>
<dbReference type="PROSITE" id="PS01180">
    <property type="entry name" value="CUB"/>
    <property type="match status" value="1"/>
</dbReference>
<reference evidence="6 7" key="1">
    <citation type="submission" date="2024-08" db="EMBL/GenBank/DDBJ databases">
        <authorList>
            <person name="Cucini C."/>
            <person name="Frati F."/>
        </authorList>
    </citation>
    <scope>NUCLEOTIDE SEQUENCE [LARGE SCALE GENOMIC DNA]</scope>
</reference>
<dbReference type="InterPro" id="IPR002172">
    <property type="entry name" value="LDrepeatLR_classA_rpt"/>
</dbReference>
<keyword evidence="4" id="KW-1133">Transmembrane helix</keyword>
<feature type="compositionally biased region" description="Polar residues" evidence="3">
    <location>
        <begin position="327"/>
        <end position="345"/>
    </location>
</feature>
<dbReference type="SMART" id="SM00042">
    <property type="entry name" value="CUB"/>
    <property type="match status" value="1"/>
</dbReference>
<dbReference type="CDD" id="cd00112">
    <property type="entry name" value="LDLa"/>
    <property type="match status" value="1"/>
</dbReference>
<dbReference type="SUPFAM" id="SSF57424">
    <property type="entry name" value="LDL receptor-like module"/>
    <property type="match status" value="1"/>
</dbReference>
<comment type="caution">
    <text evidence="6">The sequence shown here is derived from an EMBL/GenBank/DDBJ whole genome shotgun (WGS) entry which is preliminary data.</text>
</comment>
<accession>A0ABP1RA73</accession>
<feature type="transmembrane region" description="Helical" evidence="4">
    <location>
        <begin position="1685"/>
        <end position="1709"/>
    </location>
</feature>
<dbReference type="InterPro" id="IPR036055">
    <property type="entry name" value="LDL_receptor-like_sf"/>
</dbReference>
<evidence type="ECO:0000256" key="1">
    <source>
        <dbReference type="ARBA" id="ARBA00023157"/>
    </source>
</evidence>
<dbReference type="Proteomes" id="UP001642540">
    <property type="component" value="Unassembled WGS sequence"/>
</dbReference>
<dbReference type="EMBL" id="CAXLJM020000068">
    <property type="protein sequence ID" value="CAL8123713.1"/>
    <property type="molecule type" value="Genomic_DNA"/>
</dbReference>
<dbReference type="InterPro" id="IPR053207">
    <property type="entry name" value="Non-NMDA_GluR_Accessory"/>
</dbReference>
<organism evidence="6 7">
    <name type="scientific">Orchesella dallaii</name>
    <dbReference type="NCBI Taxonomy" id="48710"/>
    <lineage>
        <taxon>Eukaryota</taxon>
        <taxon>Metazoa</taxon>
        <taxon>Ecdysozoa</taxon>
        <taxon>Arthropoda</taxon>
        <taxon>Hexapoda</taxon>
        <taxon>Collembola</taxon>
        <taxon>Entomobryomorpha</taxon>
        <taxon>Entomobryoidea</taxon>
        <taxon>Orchesellidae</taxon>
        <taxon>Orchesellinae</taxon>
        <taxon>Orchesella</taxon>
    </lineage>
</organism>
<sequence>MSVPTLIFTRKSRSRPITVGIKRSENNRKEFRGKSISTNTTATFDKIEVDVEECSSSTGKQDKGHHHRHQECCIREEGEESVQYYEDSCHHHHRRHHHAHNGFDDDREKEHVTFVPLFSSDKSGTTLECVNYNKDFRQQHNCHGEEQLFQEQFHEKGTADRKAIITCSFQQKNKVMSYRSKENSNNGGCRQSETRHMFSRTINNNIEGGSLSRNNLNRNTISPIPIPFNKCNDYIICDINKLSSQLAGFIWKMSLEFSRRSRSGGGWKGSSNVFSVLNLILLLCILLCLSSCHPVNCLEVERGGVGAKGGKLSETDIAGDSDGGQGNSVIKSNGGSSRAHSSTSAFDPFHTSHSDKRMTRNIANNNDDDDDNGRGGGRSVTRNGSVILSIEDEDKSIQFSQSNTAIFNILQKGQSQAGGGRGNDDISAPYQSRNASSAQPSSSSYFSSGGRLNNKRTGSYSSKSHINEQSPFEKMSGDEPARGPFFKNMSSSPNKRGSRSVCRLSEFVCKGGKCISADKFCDGVDDCGDGSPSSDEPRFCTPCNRTYYGEVGSTYHLSLSSETIAAALGLNHPQQVDPSKSGGGGSHGGPAQFVCHLTFFAAGDNFGDLVQLMFDSVNIGQFVSSVIDGCPEGSLQVAEIHRPITGGQWCGSGAGFSVYFSEMTAMTLTLIIGAPSLSYSKSANGSLSHQTRPIDAFPGSSRTGSLLPSVHQSPPAMGPPPPPEFDFKMRYKFIPRMLAAVRYGSHSSPTEIGNLEPGTYCNRILEQCHRRRCKIQSPNYPGLYPRNVSCYFTVRQRDKPQCKRVLIKVSQSRSHKVQLRSLLPGPQLSLASGLVMSANDPTASAAADTFMAWEDCNWSRDRIIIYDGNTPDAPVLLTICGGSHIPPVISSGPEIHIAFHSTPFGNPLGPMPPPPFPAPLRGFELDVDVVLVDSETADYSNTPNCTFYFVSSKSGAEGHRAFKLQQDGGNWITGVTGTVSSPTHTLPPNTTCRYEFKGGSNEAIWIYFVSYRRDYVKDSKRPPEGNCTTRLTIRDGLLGHGQPRALLGSFCDSELPKLCEHKALQNETRLVRACTANESYISAGASLIIEQQFLEGTALRPLHFKFQYEFVNRHPAGTEGDCSRHFHMSKMKSKKGKIRTTDNIFDFGRGGKRNLTCTYTFNMGAHDALKLTILRSSFGDRPCRTHTDLESGRYACNYYPPPSSKGSSAGASIMHNDTLSALANASYPTHHPFAADHPGGNNTGGGAGFHHPHSQLKFPKSELTLEEYIWPGVNISSHKNCICSNSSKSSGYTWTFLGRKVQLTFTVENMRGQDGYENFFVEMEYEVLKGEGCRGDNHFMKTESGLISLASSFSHGPRDKTPTCDHYPWLLEAKENHSLYLRIPGFAMMEALKRPHHIQLKQNLLLHNLTSGSSQPIPAMLQQGQQQPQTLSEHLLPFTANSLVNTTASSSNKPSTLTGSAIFQLDRICPTTKNRIFVYDRDNRLVQKICPSSNHQMSKKNIQVVELYSEEFYQYTSPLYPPPKPRFIIEFVGRELGTYRINWLEVMSARMKTALKAMQTDFIGRASIAGRNLGANYSDTYKKELQKITSSWDETLTAMFEEQNELDHLPGGGVPPGTGVDSVHLVDERPNAPPPVCSSYCPELRACISEKLWCDGEIHCPVTKSDENSCDSFWLTVSQLLSPAVYVPLLAAVVSALCCCFLVMLCVGVKKMILSSRFKRHRHHHHHHHHRPGSVDGRSSVGSSCTSTVDRRLPPRDWTLDPHDPTS</sequence>
<feature type="compositionally biased region" description="Low complexity" evidence="3">
    <location>
        <begin position="432"/>
        <end position="448"/>
    </location>
</feature>
<feature type="disulfide bond" evidence="2">
    <location>
        <begin position="509"/>
        <end position="527"/>
    </location>
</feature>
<evidence type="ECO:0000259" key="5">
    <source>
        <dbReference type="PROSITE" id="PS01180"/>
    </source>
</evidence>
<dbReference type="PANTHER" id="PTHR47537:SF3">
    <property type="entry name" value="CUB DOMAIN-CONTAINING PROTEIN"/>
    <property type="match status" value="1"/>
</dbReference>
<feature type="region of interest" description="Disordered" evidence="3">
    <location>
        <begin position="414"/>
        <end position="492"/>
    </location>
</feature>
<dbReference type="PROSITE" id="PS50068">
    <property type="entry name" value="LDLRA_2"/>
    <property type="match status" value="1"/>
</dbReference>
<comment type="caution">
    <text evidence="2">Lacks conserved residue(s) required for the propagation of feature annotation.</text>
</comment>
<feature type="domain" description="CUB" evidence="5">
    <location>
        <begin position="761"/>
        <end position="930"/>
    </location>
</feature>
<feature type="compositionally biased region" description="Low complexity" evidence="3">
    <location>
        <begin position="1734"/>
        <end position="1744"/>
    </location>
</feature>
<feature type="disulfide bond" evidence="2">
    <location>
        <begin position="502"/>
        <end position="514"/>
    </location>
</feature>
<evidence type="ECO:0000313" key="7">
    <source>
        <dbReference type="Proteomes" id="UP001642540"/>
    </source>
</evidence>
<gene>
    <name evidence="6" type="ORF">ODALV1_LOCUS20282</name>
</gene>
<dbReference type="Pfam" id="PF25090">
    <property type="entry name" value="DUF7805"/>
    <property type="match status" value="1"/>
</dbReference>
<dbReference type="Gene3D" id="2.60.120.290">
    <property type="entry name" value="Spermadhesin, CUB domain"/>
    <property type="match status" value="2"/>
</dbReference>
<protein>
    <recommendedName>
        <fullName evidence="5">CUB domain-containing protein</fullName>
    </recommendedName>
</protein>
<dbReference type="SMART" id="SM00192">
    <property type="entry name" value="LDLa"/>
    <property type="match status" value="2"/>
</dbReference>